<organism evidence="2 3">
    <name type="scientific">Roseivivax lentus</name>
    <dbReference type="NCBI Taxonomy" id="633194"/>
    <lineage>
        <taxon>Bacteria</taxon>
        <taxon>Pseudomonadati</taxon>
        <taxon>Pseudomonadota</taxon>
        <taxon>Alphaproteobacteria</taxon>
        <taxon>Rhodobacterales</taxon>
        <taxon>Roseobacteraceae</taxon>
        <taxon>Roseivivax</taxon>
    </lineage>
</organism>
<evidence type="ECO:0000313" key="3">
    <source>
        <dbReference type="Proteomes" id="UP000186684"/>
    </source>
</evidence>
<dbReference type="InterPro" id="IPR028098">
    <property type="entry name" value="Glyco_trans_4-like_N"/>
</dbReference>
<dbReference type="GO" id="GO:0016757">
    <property type="term" value="F:glycosyltransferase activity"/>
    <property type="evidence" value="ECO:0007669"/>
    <property type="project" value="UniProtKB-ARBA"/>
</dbReference>
<dbReference type="SUPFAM" id="SSF53756">
    <property type="entry name" value="UDP-Glycosyltransferase/glycogen phosphorylase"/>
    <property type="match status" value="1"/>
</dbReference>
<dbReference type="RefSeq" id="WP_076444230.1">
    <property type="nucleotide sequence ID" value="NZ_FTOQ01000001.1"/>
</dbReference>
<feature type="domain" description="Glycosyltransferase subfamily 4-like N-terminal" evidence="1">
    <location>
        <begin position="108"/>
        <end position="213"/>
    </location>
</feature>
<keyword evidence="2" id="KW-0808">Transferase</keyword>
<dbReference type="PANTHER" id="PTHR45947">
    <property type="entry name" value="SULFOQUINOVOSYL TRANSFERASE SQD2"/>
    <property type="match status" value="1"/>
</dbReference>
<dbReference type="Pfam" id="PF13439">
    <property type="entry name" value="Glyco_transf_4"/>
    <property type="match status" value="1"/>
</dbReference>
<gene>
    <name evidence="2" type="ORF">SAMN05421759_101271</name>
</gene>
<dbReference type="Pfam" id="PF13692">
    <property type="entry name" value="Glyco_trans_1_4"/>
    <property type="match status" value="1"/>
</dbReference>
<protein>
    <submittedName>
        <fullName evidence="2">Glycosyltransferase involved in cell wall bisynthesis</fullName>
    </submittedName>
</protein>
<evidence type="ECO:0000313" key="2">
    <source>
        <dbReference type="EMBL" id="SIS53561.1"/>
    </source>
</evidence>
<keyword evidence="3" id="KW-1185">Reference proteome</keyword>
<accession>A0A1N7JWB0</accession>
<reference evidence="3" key="1">
    <citation type="submission" date="2017-01" db="EMBL/GenBank/DDBJ databases">
        <authorList>
            <person name="Varghese N."/>
            <person name="Submissions S."/>
        </authorList>
    </citation>
    <scope>NUCLEOTIDE SEQUENCE [LARGE SCALE GENOMIC DNA]</scope>
    <source>
        <strain evidence="3">DSM 29430</strain>
    </source>
</reference>
<dbReference type="InterPro" id="IPR050194">
    <property type="entry name" value="Glycosyltransferase_grp1"/>
</dbReference>
<evidence type="ECO:0000259" key="1">
    <source>
        <dbReference type="Pfam" id="PF13439"/>
    </source>
</evidence>
<dbReference type="Proteomes" id="UP000186684">
    <property type="component" value="Unassembled WGS sequence"/>
</dbReference>
<proteinExistence type="predicted"/>
<dbReference type="PANTHER" id="PTHR45947:SF15">
    <property type="entry name" value="TEICHURONIC ACID BIOSYNTHESIS GLYCOSYLTRANSFERASE TUAC-RELATED"/>
    <property type="match status" value="1"/>
</dbReference>
<name>A0A1N7JWB0_9RHOB</name>
<dbReference type="AlphaFoldDB" id="A0A1N7JWB0"/>
<sequence length="400" mass="43594">MKRVAYLTGNYPRASHTFIEREVAALRALGHTVETCSIRRTPASDLSGPDQKVEQDRTWHVVEAASSPARLMGAHWHYLRRHPRRWARALRLAVSTSADGPRAMLWQIFYFLEAAVLARHLEQSGIEHLHNHLASQSCNVALLTSALSGIPYSFTIHGPDTFFEAPRWHLGTKVRHAAFVACISHFARSQLMCFAAPEDWDKLHIVHCGITPEAYRGGEFRGTRLLFVGRLVGVKGPRLLLEALARLSADHPEATLTYLGDGPDRAELEAKARADGLADRVRFLGFQPPAAVADALAEADVFCLPSFAEGVPVVLMEAMAAERAVVTSRIAGIPELIEDGVTGRLVPPGDLAALTDALSRCLGDQDGARAMGAAARRKVAAEFNVATEAAKLSRLIEAAR</sequence>
<dbReference type="Gene3D" id="3.40.50.2000">
    <property type="entry name" value="Glycogen Phosphorylase B"/>
    <property type="match status" value="2"/>
</dbReference>
<dbReference type="STRING" id="633194.SAMN05421759_101271"/>
<dbReference type="OrthoDB" id="9790710at2"/>
<dbReference type="EMBL" id="FTOQ01000001">
    <property type="protein sequence ID" value="SIS53561.1"/>
    <property type="molecule type" value="Genomic_DNA"/>
</dbReference>